<reference evidence="6 7" key="1">
    <citation type="submission" date="2018-05" db="EMBL/GenBank/DDBJ databases">
        <authorList>
            <person name="Datahose"/>
        </authorList>
    </citation>
    <scope>NUCLEOTIDE SEQUENCE</scope>
</reference>
<keyword evidence="2 5" id="KW-0175">Coiled coil</keyword>
<organism evidence="6 7">
    <name type="scientific">Astatotilapia calliptera</name>
    <name type="common">Eastern happy</name>
    <name type="synonym">Chromis callipterus</name>
    <dbReference type="NCBI Taxonomy" id="8154"/>
    <lineage>
        <taxon>Eukaryota</taxon>
        <taxon>Metazoa</taxon>
        <taxon>Chordata</taxon>
        <taxon>Craniata</taxon>
        <taxon>Vertebrata</taxon>
        <taxon>Euteleostomi</taxon>
        <taxon>Actinopterygii</taxon>
        <taxon>Neopterygii</taxon>
        <taxon>Teleostei</taxon>
        <taxon>Neoteleostei</taxon>
        <taxon>Acanthomorphata</taxon>
        <taxon>Ovalentaria</taxon>
        <taxon>Cichlomorphae</taxon>
        <taxon>Cichliformes</taxon>
        <taxon>Cichlidae</taxon>
        <taxon>African cichlids</taxon>
        <taxon>Pseudocrenilabrinae</taxon>
        <taxon>Haplochromini</taxon>
        <taxon>Astatotilapia</taxon>
    </lineage>
</organism>
<evidence type="ECO:0000256" key="4">
    <source>
        <dbReference type="ARBA" id="ARBA00023306"/>
    </source>
</evidence>
<evidence type="ECO:0008006" key="8">
    <source>
        <dbReference type="Google" id="ProtNLM"/>
    </source>
</evidence>
<evidence type="ECO:0000256" key="1">
    <source>
        <dbReference type="ARBA" id="ARBA00004123"/>
    </source>
</evidence>
<dbReference type="GO" id="GO:0045786">
    <property type="term" value="P:negative regulation of cell cycle"/>
    <property type="evidence" value="ECO:0007669"/>
    <property type="project" value="TreeGrafter"/>
</dbReference>
<keyword evidence="4" id="KW-0131">Cell cycle</keyword>
<dbReference type="GO" id="GO:0005634">
    <property type="term" value="C:nucleus"/>
    <property type="evidence" value="ECO:0007669"/>
    <property type="project" value="UniProtKB-SubCell"/>
</dbReference>
<dbReference type="PANTHER" id="PTHR13372">
    <property type="entry name" value="GEMININ"/>
    <property type="match status" value="1"/>
</dbReference>
<evidence type="ECO:0000256" key="3">
    <source>
        <dbReference type="ARBA" id="ARBA00023242"/>
    </source>
</evidence>
<gene>
    <name evidence="6" type="primary">GMNC</name>
</gene>
<keyword evidence="7" id="KW-1185">Reference proteome</keyword>
<reference evidence="7" key="2">
    <citation type="submission" date="2023-03" db="EMBL/GenBank/DDBJ databases">
        <authorList>
            <consortium name="Wellcome Sanger Institute Data Sharing"/>
        </authorList>
    </citation>
    <scope>NUCLEOTIDE SEQUENCE [LARGE SCALE GENOMIC DNA]</scope>
</reference>
<dbReference type="GeneTree" id="ENSGT00940000153270"/>
<feature type="coiled-coil region" evidence="5">
    <location>
        <begin position="33"/>
        <end position="60"/>
    </location>
</feature>
<reference evidence="6" key="4">
    <citation type="submission" date="2025-09" db="UniProtKB">
        <authorList>
            <consortium name="Ensembl"/>
        </authorList>
    </citation>
    <scope>IDENTIFICATION</scope>
</reference>
<reference evidence="6" key="3">
    <citation type="submission" date="2025-08" db="UniProtKB">
        <authorList>
            <consortium name="Ensembl"/>
        </authorList>
    </citation>
    <scope>IDENTIFICATION</scope>
</reference>
<sequence>YLFGYNRSMCATEPLQFIYPRPYNLHCCDVIVSFQLQDTLLQREEELARLQEENNKLRAFLNSSFVRNLEQKAKRSLACFDSFCGDQRAPPQQISKRVCRNLTAQFCSESLETSACSEPNLDLWVLRTLGLKDRDTIDTSEESSSEWSLRSLVYDTAVNPSSFPEYTSVHSYCQRATHGTSCRYSAAECQEANCENPPESASNSPHTPRNRTDLAFSMSLSPSSSVKTHSFPQGQAFVRKDVEGRWNFTWVPRQEP</sequence>
<comment type="subcellular location">
    <subcellularLocation>
        <location evidence="1">Nucleus</location>
    </subcellularLocation>
</comment>
<dbReference type="Ensembl" id="ENSACLT00000095880.1">
    <property type="protein sequence ID" value="ENSACLP00000064585.1"/>
    <property type="gene ID" value="ENSACLG00000034062.1"/>
</dbReference>
<protein>
    <recommendedName>
        <fullName evidence="8">Geminin coiled-coil domain containing</fullName>
    </recommendedName>
</protein>
<keyword evidence="3" id="KW-0539">Nucleus</keyword>
<proteinExistence type="predicted"/>
<dbReference type="AlphaFoldDB" id="A0AAX7U6W3"/>
<dbReference type="GO" id="GO:0008156">
    <property type="term" value="P:negative regulation of DNA replication"/>
    <property type="evidence" value="ECO:0007669"/>
    <property type="project" value="TreeGrafter"/>
</dbReference>
<evidence type="ECO:0000313" key="7">
    <source>
        <dbReference type="Proteomes" id="UP000265100"/>
    </source>
</evidence>
<evidence type="ECO:0000313" key="6">
    <source>
        <dbReference type="Ensembl" id="ENSACLP00000064585.1"/>
    </source>
</evidence>
<accession>A0AAX7U6W3</accession>
<dbReference type="PANTHER" id="PTHR13372:SF2">
    <property type="entry name" value="GEMININ COILED-COIL DOMAIN-CONTAINING PROTEIN 1"/>
    <property type="match status" value="1"/>
</dbReference>
<dbReference type="Proteomes" id="UP000265100">
    <property type="component" value="Chromosome 14"/>
</dbReference>
<name>A0AAX7U6W3_ASTCA</name>
<evidence type="ECO:0000256" key="2">
    <source>
        <dbReference type="ARBA" id="ARBA00023054"/>
    </source>
</evidence>
<evidence type="ECO:0000256" key="5">
    <source>
        <dbReference type="SAM" id="Coils"/>
    </source>
</evidence>